<reference evidence="2" key="1">
    <citation type="submission" date="2019-07" db="EMBL/GenBank/DDBJ databases">
        <authorList>
            <person name="Cubo M.T."/>
            <person name="Espuny M.D.R."/>
            <person name="Balsanelli E."/>
        </authorList>
    </citation>
    <scope>NUCLEOTIDE SEQUENCE [LARGE SCALE GENOMIC DNA]</scope>
</reference>
<keyword evidence="2" id="KW-1185">Reference proteome</keyword>
<organism evidence="1 2">
    <name type="scientific">Sinorhizobium phage ort11</name>
    <dbReference type="NCBI Taxonomy" id="2599764"/>
    <lineage>
        <taxon>Viruses</taxon>
        <taxon>Duplodnaviria</taxon>
        <taxon>Heunggongvirae</taxon>
        <taxon>Uroviricota</taxon>
        <taxon>Caudoviricetes</taxon>
        <taxon>Schitoviridae</taxon>
        <taxon>Huelvavirus</taxon>
        <taxon>Huelvavirus ort11</taxon>
    </lineage>
</organism>
<evidence type="ECO:0000313" key="2">
    <source>
        <dbReference type="Proteomes" id="UP000322838"/>
    </source>
</evidence>
<protein>
    <submittedName>
        <fullName evidence="1">Uncharacterized protein</fullName>
    </submittedName>
</protein>
<dbReference type="EMBL" id="MN228696">
    <property type="protein sequence ID" value="QEP29835.1"/>
    <property type="molecule type" value="Genomic_DNA"/>
</dbReference>
<gene>
    <name evidence="1" type="ORF">Smphiort11_037</name>
</gene>
<sequence>MKTFKSSVLLRRIDKLEKAAIERSWKGSKPPEDHEKIEQDYKKARLDLISYVIEHVL</sequence>
<accession>A0A5C2H3P6</accession>
<dbReference type="Proteomes" id="UP000322838">
    <property type="component" value="Segment"/>
</dbReference>
<name>A0A5C2H3P6_9CAUD</name>
<evidence type="ECO:0000313" key="1">
    <source>
        <dbReference type="EMBL" id="QEP29835.1"/>
    </source>
</evidence>
<proteinExistence type="predicted"/>